<reference evidence="2" key="1">
    <citation type="submission" date="2020-05" db="EMBL/GenBank/DDBJ databases">
        <title>Phylogenomic resolution of chytrid fungi.</title>
        <authorList>
            <person name="Stajich J.E."/>
            <person name="Amses K."/>
            <person name="Simmons R."/>
            <person name="Seto K."/>
            <person name="Myers J."/>
            <person name="Bonds A."/>
            <person name="Quandt C.A."/>
            <person name="Barry K."/>
            <person name="Liu P."/>
            <person name="Grigoriev I."/>
            <person name="Longcore J.E."/>
            <person name="James T.Y."/>
        </authorList>
    </citation>
    <scope>NUCLEOTIDE SEQUENCE</scope>
    <source>
        <strain evidence="2">JEL0318</strain>
    </source>
</reference>
<dbReference type="AlphaFoldDB" id="A0AAD5SJE3"/>
<evidence type="ECO:0000313" key="3">
    <source>
        <dbReference type="Proteomes" id="UP001212841"/>
    </source>
</evidence>
<comment type="caution">
    <text evidence="2">The sequence shown here is derived from an EMBL/GenBank/DDBJ whole genome shotgun (WGS) entry which is preliminary data.</text>
</comment>
<organism evidence="2 3">
    <name type="scientific">Rhizophlyctis rosea</name>
    <dbReference type="NCBI Taxonomy" id="64517"/>
    <lineage>
        <taxon>Eukaryota</taxon>
        <taxon>Fungi</taxon>
        <taxon>Fungi incertae sedis</taxon>
        <taxon>Chytridiomycota</taxon>
        <taxon>Chytridiomycota incertae sedis</taxon>
        <taxon>Chytridiomycetes</taxon>
        <taxon>Rhizophlyctidales</taxon>
        <taxon>Rhizophlyctidaceae</taxon>
        <taxon>Rhizophlyctis</taxon>
    </lineage>
</organism>
<protein>
    <submittedName>
        <fullName evidence="2">Uncharacterized protein</fullName>
    </submittedName>
</protein>
<keyword evidence="3" id="KW-1185">Reference proteome</keyword>
<dbReference type="Proteomes" id="UP001212841">
    <property type="component" value="Unassembled WGS sequence"/>
</dbReference>
<name>A0AAD5SJE3_9FUNG</name>
<gene>
    <name evidence="2" type="ORF">HK097_007403</name>
</gene>
<accession>A0AAD5SJE3</accession>
<proteinExistence type="predicted"/>
<feature type="compositionally biased region" description="Basic and acidic residues" evidence="1">
    <location>
        <begin position="50"/>
        <end position="61"/>
    </location>
</feature>
<evidence type="ECO:0000256" key="1">
    <source>
        <dbReference type="SAM" id="MobiDB-lite"/>
    </source>
</evidence>
<evidence type="ECO:0000313" key="2">
    <source>
        <dbReference type="EMBL" id="KAJ3056303.1"/>
    </source>
</evidence>
<dbReference type="EMBL" id="JADGJD010000038">
    <property type="protein sequence ID" value="KAJ3056303.1"/>
    <property type="molecule type" value="Genomic_DNA"/>
</dbReference>
<sequence>MTSISDFDLFDEWVKSCDASEYVQFEPLEAVGANDNDSSPLRFGVAPEVGVDKPAGRRKEATPQPASSICGHLPTPLSTPVLSPPYMGSQSGFVAPSAEIDSLGVLVDSAGYWGAFPSPTMTLASTSSPFAAPSPFFPPVPIMDDTYNAWLTTVTHSEMDTLNYLNALLDTPTSSELQEFASSADVPAITFTDLLASATLPEKPTPPKAKFSRKLPNAPIIAPRKKEAPKKRKAALGPFTCDNCKKSFSRRCNLMVRSIPKSVTALHSFSDTENHKKKDALANA</sequence>
<feature type="region of interest" description="Disordered" evidence="1">
    <location>
        <begin position="36"/>
        <end position="70"/>
    </location>
</feature>